<organism evidence="1 2">
    <name type="scientific">Citrus unshiu</name>
    <name type="common">Satsuma mandarin</name>
    <name type="synonym">Citrus nobilis var. unshiu</name>
    <dbReference type="NCBI Taxonomy" id="55188"/>
    <lineage>
        <taxon>Eukaryota</taxon>
        <taxon>Viridiplantae</taxon>
        <taxon>Streptophyta</taxon>
        <taxon>Embryophyta</taxon>
        <taxon>Tracheophyta</taxon>
        <taxon>Spermatophyta</taxon>
        <taxon>Magnoliopsida</taxon>
        <taxon>eudicotyledons</taxon>
        <taxon>Gunneridae</taxon>
        <taxon>Pentapetalae</taxon>
        <taxon>rosids</taxon>
        <taxon>malvids</taxon>
        <taxon>Sapindales</taxon>
        <taxon>Rutaceae</taxon>
        <taxon>Aurantioideae</taxon>
        <taxon>Citrus</taxon>
    </lineage>
</organism>
<keyword evidence="2" id="KW-1185">Reference proteome</keyword>
<reference evidence="1 2" key="1">
    <citation type="journal article" date="2017" name="Front. Genet.">
        <title>Draft sequencing of the heterozygous diploid genome of Satsuma (Citrus unshiu Marc.) using a hybrid assembly approach.</title>
        <authorList>
            <person name="Shimizu T."/>
            <person name="Tanizawa Y."/>
            <person name="Mochizuki T."/>
            <person name="Nagasaki H."/>
            <person name="Yoshioka T."/>
            <person name="Toyoda A."/>
            <person name="Fujiyama A."/>
            <person name="Kaminuma E."/>
            <person name="Nakamura Y."/>
        </authorList>
    </citation>
    <scope>NUCLEOTIDE SEQUENCE [LARGE SCALE GENOMIC DNA]</scope>
    <source>
        <strain evidence="2">cv. Miyagawa wase</strain>
    </source>
</reference>
<sequence length="113" mass="12884">MNQMILTKSPRLKPGSQHILQLWMLIKYVESCPPENNAGVSAVAIKNDKIVNGWMKWKYFGVFCHSEMPIKKGGNLIRVAMAYLEARERMGSKILKEFGDDYYRPSTGIEDSS</sequence>
<proteinExistence type="predicted"/>
<dbReference type="Proteomes" id="UP000236630">
    <property type="component" value="Unassembled WGS sequence"/>
</dbReference>
<evidence type="ECO:0000313" key="1">
    <source>
        <dbReference type="EMBL" id="GAY66591.1"/>
    </source>
</evidence>
<protein>
    <submittedName>
        <fullName evidence="1">Uncharacterized protein</fullName>
    </submittedName>
</protein>
<dbReference type="EMBL" id="BDQV01000595">
    <property type="protein sequence ID" value="GAY66591.1"/>
    <property type="molecule type" value="Genomic_DNA"/>
</dbReference>
<accession>A0A2H5QPP2</accession>
<dbReference type="AlphaFoldDB" id="A0A2H5QPP2"/>
<evidence type="ECO:0000313" key="2">
    <source>
        <dbReference type="Proteomes" id="UP000236630"/>
    </source>
</evidence>
<name>A0A2H5QPP2_CITUN</name>
<comment type="caution">
    <text evidence="1">The sequence shown here is derived from an EMBL/GenBank/DDBJ whole genome shotgun (WGS) entry which is preliminary data.</text>
</comment>
<gene>
    <name evidence="1" type="ORF">CUMW_249980</name>
</gene>